<accession>A0A328AMP6</accession>
<evidence type="ECO:0000256" key="1">
    <source>
        <dbReference type="SAM" id="Phobius"/>
    </source>
</evidence>
<sequence length="70" mass="7372">MQAFTRHPNSVGETYLEHAGVAAGYGAALIGAGLACLAHAVCPWMFERTASRLIGRLYAHMSRRGIVGGA</sequence>
<proteinExistence type="predicted"/>
<evidence type="ECO:0008006" key="4">
    <source>
        <dbReference type="Google" id="ProtNLM"/>
    </source>
</evidence>
<keyword evidence="3" id="KW-1185">Reference proteome</keyword>
<dbReference type="OrthoDB" id="7652114at2"/>
<dbReference type="AlphaFoldDB" id="A0A328AMP6"/>
<dbReference type="Pfam" id="PF19883">
    <property type="entry name" value="DUF6356"/>
    <property type="match status" value="1"/>
</dbReference>
<evidence type="ECO:0000313" key="3">
    <source>
        <dbReference type="Proteomes" id="UP000249254"/>
    </source>
</evidence>
<keyword evidence="1" id="KW-1133">Transmembrane helix</keyword>
<protein>
    <recommendedName>
        <fullName evidence="4">Capsule biosynthesis protein</fullName>
    </recommendedName>
</protein>
<evidence type="ECO:0000313" key="2">
    <source>
        <dbReference type="EMBL" id="RAK55807.1"/>
    </source>
</evidence>
<dbReference type="InterPro" id="IPR045936">
    <property type="entry name" value="DUF6356"/>
</dbReference>
<feature type="transmembrane region" description="Helical" evidence="1">
    <location>
        <begin position="22"/>
        <end position="46"/>
    </location>
</feature>
<comment type="caution">
    <text evidence="2">The sequence shown here is derived from an EMBL/GenBank/DDBJ whole genome shotgun (WGS) entry which is preliminary data.</text>
</comment>
<keyword evidence="1" id="KW-0472">Membrane</keyword>
<organism evidence="2 3">
    <name type="scientific">Phenylobacterium soli</name>
    <dbReference type="NCBI Taxonomy" id="2170551"/>
    <lineage>
        <taxon>Bacteria</taxon>
        <taxon>Pseudomonadati</taxon>
        <taxon>Pseudomonadota</taxon>
        <taxon>Alphaproteobacteria</taxon>
        <taxon>Caulobacterales</taxon>
        <taxon>Caulobacteraceae</taxon>
        <taxon>Phenylobacterium</taxon>
    </lineage>
</organism>
<name>A0A328AMP6_9CAUL</name>
<dbReference type="Proteomes" id="UP000249254">
    <property type="component" value="Unassembled WGS sequence"/>
</dbReference>
<keyword evidence="1" id="KW-0812">Transmembrane</keyword>
<reference evidence="3" key="1">
    <citation type="submission" date="2018-05" db="EMBL/GenBank/DDBJ databases">
        <authorList>
            <person name="Li X."/>
        </authorList>
    </citation>
    <scope>NUCLEOTIDE SEQUENCE [LARGE SCALE GENOMIC DNA]</scope>
    <source>
        <strain evidence="3">LX32</strain>
    </source>
</reference>
<dbReference type="RefSeq" id="WP_111529555.1">
    <property type="nucleotide sequence ID" value="NZ_JBHRSG010000003.1"/>
</dbReference>
<gene>
    <name evidence="2" type="ORF">DJ017_15455</name>
</gene>
<dbReference type="EMBL" id="QFYQ01000001">
    <property type="protein sequence ID" value="RAK55807.1"/>
    <property type="molecule type" value="Genomic_DNA"/>
</dbReference>